<proteinExistence type="predicted"/>
<comment type="caution">
    <text evidence="1">The sequence shown here is derived from an EMBL/GenBank/DDBJ whole genome shotgun (WGS) entry which is preliminary data.</text>
</comment>
<organism evidence="1 2">
    <name type="scientific">Pacificispira spongiicola</name>
    <dbReference type="NCBI Taxonomy" id="2729598"/>
    <lineage>
        <taxon>Bacteria</taxon>
        <taxon>Pseudomonadati</taxon>
        <taxon>Pseudomonadota</taxon>
        <taxon>Alphaproteobacteria</taxon>
        <taxon>Rhodospirillales</taxon>
        <taxon>Rhodospirillaceae</taxon>
        <taxon>Pacificispira</taxon>
    </lineage>
</organism>
<keyword evidence="2" id="KW-1185">Reference proteome</keyword>
<name>A0A7Y0HE89_9PROT</name>
<evidence type="ECO:0000313" key="1">
    <source>
        <dbReference type="EMBL" id="NMM44601.1"/>
    </source>
</evidence>
<dbReference type="Proteomes" id="UP000539372">
    <property type="component" value="Unassembled WGS sequence"/>
</dbReference>
<evidence type="ECO:0000313" key="2">
    <source>
        <dbReference type="Proteomes" id="UP000539372"/>
    </source>
</evidence>
<gene>
    <name evidence="1" type="ORF">HH303_08920</name>
</gene>
<sequence>MRRNACKTAPGATEDRVIATARRIGMGFAGLLLLSACSGTPDKLISCPDILIPQNTERVTRFAPGEGRDITDIVLQGEIKFLSGECEIGEENITLDLPIAVGGTSGPADTDKTESVSIFIAISTSDRKVLTRRELPMTLNFAGNRTSVVTMDVVSLEIPKKPDQTTKDFVIFLGLVLSEEELAYNREESRN</sequence>
<evidence type="ECO:0008006" key="3">
    <source>
        <dbReference type="Google" id="ProtNLM"/>
    </source>
</evidence>
<accession>A0A7Y0HE89</accession>
<dbReference type="AlphaFoldDB" id="A0A7Y0HE89"/>
<protein>
    <recommendedName>
        <fullName evidence="3">Lipoprotein</fullName>
    </recommendedName>
</protein>
<dbReference type="RefSeq" id="WP_169624195.1">
    <property type="nucleotide sequence ID" value="NZ_JABBNT010000002.1"/>
</dbReference>
<reference evidence="1 2" key="1">
    <citation type="submission" date="2020-04" db="EMBL/GenBank/DDBJ databases">
        <title>Rhodospirillaceae bacterium KN72 isolated from deep sea.</title>
        <authorList>
            <person name="Zhang D.-C."/>
        </authorList>
    </citation>
    <scope>NUCLEOTIDE SEQUENCE [LARGE SCALE GENOMIC DNA]</scope>
    <source>
        <strain evidence="1 2">KN72</strain>
    </source>
</reference>
<dbReference type="EMBL" id="JABBNT010000002">
    <property type="protein sequence ID" value="NMM44601.1"/>
    <property type="molecule type" value="Genomic_DNA"/>
</dbReference>